<gene>
    <name evidence="2" type="ORF">Ahy_A04g019123</name>
</gene>
<reference evidence="2 3" key="1">
    <citation type="submission" date="2019-01" db="EMBL/GenBank/DDBJ databases">
        <title>Sequencing of cultivated peanut Arachis hypogaea provides insights into genome evolution and oil improvement.</title>
        <authorList>
            <person name="Chen X."/>
        </authorList>
    </citation>
    <scope>NUCLEOTIDE SEQUENCE [LARGE SCALE GENOMIC DNA]</scope>
    <source>
        <strain evidence="3">cv. Fuhuasheng</strain>
        <tissue evidence="2">Leaves</tissue>
    </source>
</reference>
<dbReference type="PANTHER" id="PTHR46033">
    <property type="entry name" value="PROTEIN MAIN-LIKE 2"/>
    <property type="match status" value="1"/>
</dbReference>
<sequence length="127" mass="14493">MLPDRYNSIMEGHLRDTGFYHVSQIGVVQCQSALVNTLIERWRPEAHTFHFPVGECAVMLEDVALILDFLKNGLPVTGPTLSIYEALEGECLDQFGVAPRKADYRKNLIKLTWFRGLKDRLMLVDDI</sequence>
<dbReference type="InterPro" id="IPR019557">
    <property type="entry name" value="AminoTfrase-like_pln_mobile"/>
</dbReference>
<proteinExistence type="predicted"/>
<dbReference type="Pfam" id="PF10536">
    <property type="entry name" value="PMD"/>
    <property type="match status" value="1"/>
</dbReference>
<feature type="domain" description="Aminotransferase-like plant mobile" evidence="1">
    <location>
        <begin position="18"/>
        <end position="115"/>
    </location>
</feature>
<dbReference type="AlphaFoldDB" id="A0A445DFI4"/>
<protein>
    <recommendedName>
        <fullName evidence="1">Aminotransferase-like plant mobile domain-containing protein</fullName>
    </recommendedName>
</protein>
<dbReference type="InterPro" id="IPR044824">
    <property type="entry name" value="MAIN-like"/>
</dbReference>
<keyword evidence="3" id="KW-1185">Reference proteome</keyword>
<evidence type="ECO:0000313" key="3">
    <source>
        <dbReference type="Proteomes" id="UP000289738"/>
    </source>
</evidence>
<evidence type="ECO:0000313" key="2">
    <source>
        <dbReference type="EMBL" id="RYR61882.1"/>
    </source>
</evidence>
<evidence type="ECO:0000259" key="1">
    <source>
        <dbReference type="Pfam" id="PF10536"/>
    </source>
</evidence>
<dbReference type="GO" id="GO:0010073">
    <property type="term" value="P:meristem maintenance"/>
    <property type="evidence" value="ECO:0007669"/>
    <property type="project" value="InterPro"/>
</dbReference>
<organism evidence="2 3">
    <name type="scientific">Arachis hypogaea</name>
    <name type="common">Peanut</name>
    <dbReference type="NCBI Taxonomy" id="3818"/>
    <lineage>
        <taxon>Eukaryota</taxon>
        <taxon>Viridiplantae</taxon>
        <taxon>Streptophyta</taxon>
        <taxon>Embryophyta</taxon>
        <taxon>Tracheophyta</taxon>
        <taxon>Spermatophyta</taxon>
        <taxon>Magnoliopsida</taxon>
        <taxon>eudicotyledons</taxon>
        <taxon>Gunneridae</taxon>
        <taxon>Pentapetalae</taxon>
        <taxon>rosids</taxon>
        <taxon>fabids</taxon>
        <taxon>Fabales</taxon>
        <taxon>Fabaceae</taxon>
        <taxon>Papilionoideae</taxon>
        <taxon>50 kb inversion clade</taxon>
        <taxon>dalbergioids sensu lato</taxon>
        <taxon>Dalbergieae</taxon>
        <taxon>Pterocarpus clade</taxon>
        <taxon>Arachis</taxon>
    </lineage>
</organism>
<name>A0A445DFI4_ARAHY</name>
<dbReference type="Proteomes" id="UP000289738">
    <property type="component" value="Chromosome A04"/>
</dbReference>
<accession>A0A445DFI4</accession>
<comment type="caution">
    <text evidence="2">The sequence shown here is derived from an EMBL/GenBank/DDBJ whole genome shotgun (WGS) entry which is preliminary data.</text>
</comment>
<dbReference type="EMBL" id="SDMP01000004">
    <property type="protein sequence ID" value="RYR61882.1"/>
    <property type="molecule type" value="Genomic_DNA"/>
</dbReference>
<dbReference type="PANTHER" id="PTHR46033:SF8">
    <property type="entry name" value="PROTEIN MAINTENANCE OF MERISTEMS-LIKE"/>
    <property type="match status" value="1"/>
</dbReference>